<dbReference type="InterPro" id="IPR042080">
    <property type="entry name" value="RNA_2'-PTrans_N"/>
</dbReference>
<organism evidence="4 5">
    <name type="scientific">Magallana gigas</name>
    <name type="common">Pacific oyster</name>
    <name type="synonym">Crassostrea gigas</name>
    <dbReference type="NCBI Taxonomy" id="29159"/>
    <lineage>
        <taxon>Eukaryota</taxon>
        <taxon>Metazoa</taxon>
        <taxon>Spiralia</taxon>
        <taxon>Lophotrochozoa</taxon>
        <taxon>Mollusca</taxon>
        <taxon>Bivalvia</taxon>
        <taxon>Autobranchia</taxon>
        <taxon>Pteriomorphia</taxon>
        <taxon>Ostreida</taxon>
        <taxon>Ostreoidea</taxon>
        <taxon>Ostreidae</taxon>
        <taxon>Magallana</taxon>
    </lineage>
</organism>
<proteinExistence type="predicted"/>
<keyword evidence="5" id="KW-1185">Reference proteome</keyword>
<dbReference type="InterPro" id="IPR032675">
    <property type="entry name" value="LRR_dom_sf"/>
</dbReference>
<dbReference type="SMART" id="SM00367">
    <property type="entry name" value="LRR_CC"/>
    <property type="match status" value="4"/>
</dbReference>
<dbReference type="AlphaFoldDB" id="A0A8W8KFE4"/>
<evidence type="ECO:0000256" key="3">
    <source>
        <dbReference type="ARBA" id="ARBA00047949"/>
    </source>
</evidence>
<dbReference type="SUPFAM" id="SSF52047">
    <property type="entry name" value="RNI-like"/>
    <property type="match status" value="1"/>
</dbReference>
<name>A0A8W8KFE4_MAGGI</name>
<evidence type="ECO:0000313" key="4">
    <source>
        <dbReference type="EnsemblMetazoa" id="G23663.7:cds"/>
    </source>
</evidence>
<dbReference type="Gene3D" id="1.10.10.970">
    <property type="entry name" value="RNA 2'-phosphotransferase, Tpt1/KptA family, N-terminal domain"/>
    <property type="match status" value="1"/>
</dbReference>
<comment type="catalytic activity">
    <reaction evidence="3">
        <text>2'-phospho-[ligated tRNA] + NAD(+) = mature tRNA + ADP-alpha-D-ribose 1'',2''-cyclic phosphate + nicotinamide</text>
        <dbReference type="Rhea" id="RHEA:23324"/>
        <dbReference type="Rhea" id="RHEA-COMP:11106"/>
        <dbReference type="Rhea" id="RHEA-COMP:11107"/>
        <dbReference type="ChEBI" id="CHEBI:17154"/>
        <dbReference type="ChEBI" id="CHEBI:57540"/>
        <dbReference type="ChEBI" id="CHEBI:76596"/>
        <dbReference type="ChEBI" id="CHEBI:82883"/>
        <dbReference type="ChEBI" id="CHEBI:85027"/>
        <dbReference type="EC" id="2.7.1.160"/>
    </reaction>
</comment>
<dbReference type="Proteomes" id="UP000005408">
    <property type="component" value="Unassembled WGS sequence"/>
</dbReference>
<dbReference type="EnsemblMetazoa" id="G23663.7">
    <property type="protein sequence ID" value="G23663.7:cds"/>
    <property type="gene ID" value="G23663"/>
</dbReference>
<dbReference type="PANTHER" id="PTHR13318">
    <property type="entry name" value="PARTNER OF PAIRED, ISOFORM B-RELATED"/>
    <property type="match status" value="1"/>
</dbReference>
<evidence type="ECO:0000256" key="2">
    <source>
        <dbReference type="ARBA" id="ARBA00012007"/>
    </source>
</evidence>
<dbReference type="InterPro" id="IPR002745">
    <property type="entry name" value="Ptrans_KptA/Tpt1"/>
</dbReference>
<comment type="function">
    <text evidence="1">Catalyzes the last step of tRNA splicing, the transfer of the splice junction 2'-phosphate from ligated tRNA to NAD to produce ADP-ribose 1''-2'' cyclic phosphate.</text>
</comment>
<reference evidence="4" key="1">
    <citation type="submission" date="2022-08" db="UniProtKB">
        <authorList>
            <consortium name="EnsemblMetazoa"/>
        </authorList>
    </citation>
    <scope>IDENTIFICATION</scope>
    <source>
        <strain evidence="4">05x7-T-G4-1.051#20</strain>
    </source>
</reference>
<dbReference type="EC" id="2.7.1.160" evidence="2"/>
<dbReference type="Gene3D" id="3.80.10.10">
    <property type="entry name" value="Ribonuclease Inhibitor"/>
    <property type="match status" value="1"/>
</dbReference>
<dbReference type="GO" id="GO:0000215">
    <property type="term" value="F:tRNA 2'-phosphotransferase activity"/>
    <property type="evidence" value="ECO:0007669"/>
    <property type="project" value="UniProtKB-EC"/>
</dbReference>
<dbReference type="InterPro" id="IPR006553">
    <property type="entry name" value="Leu-rich_rpt_Cys-con_subtyp"/>
</dbReference>
<dbReference type="GO" id="GO:0031146">
    <property type="term" value="P:SCF-dependent proteasomal ubiquitin-dependent protein catabolic process"/>
    <property type="evidence" value="ECO:0007669"/>
    <property type="project" value="TreeGrafter"/>
</dbReference>
<accession>A0A8W8KFE4</accession>
<dbReference type="GO" id="GO:0019005">
    <property type="term" value="C:SCF ubiquitin ligase complex"/>
    <property type="evidence" value="ECO:0007669"/>
    <property type="project" value="TreeGrafter"/>
</dbReference>
<protein>
    <recommendedName>
        <fullName evidence="2">2'-phosphotransferase</fullName>
        <ecNumber evidence="2">2.7.1.160</ecNumber>
    </recommendedName>
</protein>
<dbReference type="Pfam" id="PF01885">
    <property type="entry name" value="PTS_2-RNA"/>
    <property type="match status" value="1"/>
</dbReference>
<dbReference type="SUPFAM" id="SSF56399">
    <property type="entry name" value="ADP-ribosylation"/>
    <property type="match status" value="1"/>
</dbReference>
<sequence length="332" mass="38300">MFLVFVFKGGHKMDKDNKGKKSEKDERLSKRLCYVLRYGAVKEGLTLYEGAFVDLDQLLELPLMRHHTRQEVIEEADISLSHRGAKRFETKKENGKLLIRACFCRHFEENPYHEGSNVPKLSEACIQFVCTNLQEYDLEDFPDEHLISKMIQKMKRQSKLNNAALRQLLVPVLEHLDLSGVYITDSTLKLVWRNCSNLRVLSLKDCGYIMTDSIMEQLVKKLPHLESLNLCACKHLTDRSAWALSKHAHNLKELNLSWITTISETSIIDIMTNCSQLVFLDIYDHRISQDSRRIIADIARERKMKIVLKGLTDNGIAPENPCSLLPNFGKVW</sequence>
<evidence type="ECO:0000256" key="1">
    <source>
        <dbReference type="ARBA" id="ARBA00003343"/>
    </source>
</evidence>
<evidence type="ECO:0000313" key="5">
    <source>
        <dbReference type="Proteomes" id="UP000005408"/>
    </source>
</evidence>